<keyword evidence="14" id="KW-1185">Reference proteome</keyword>
<evidence type="ECO:0000313" key="14">
    <source>
        <dbReference type="Proteomes" id="UP001628193"/>
    </source>
</evidence>
<dbReference type="InterPro" id="IPR010129">
    <property type="entry name" value="T1SS_HlyD"/>
</dbReference>
<protein>
    <recommendedName>
        <fullName evidence="9">Membrane fusion protein (MFP) family protein</fullName>
    </recommendedName>
</protein>
<feature type="domain" description="AprE-like beta-barrel" evidence="12">
    <location>
        <begin position="326"/>
        <end position="413"/>
    </location>
</feature>
<dbReference type="PANTHER" id="PTHR30386">
    <property type="entry name" value="MEMBRANE FUSION SUBUNIT OF EMRAB-TOLC MULTIDRUG EFFLUX PUMP"/>
    <property type="match status" value="1"/>
</dbReference>
<gene>
    <name evidence="13" type="ORF">SIID45300_00995</name>
</gene>
<dbReference type="InterPro" id="IPR058982">
    <property type="entry name" value="Beta-barrel_AprE"/>
</dbReference>
<reference evidence="13 14" key="1">
    <citation type="submission" date="2024-09" db="EMBL/GenBank/DDBJ databases">
        <title>Draft genome sequence of Candidatus Magnetaquicoccaceae bacterium FCR-1.</title>
        <authorList>
            <person name="Shimoshige H."/>
            <person name="Shimamura S."/>
            <person name="Taoka A."/>
            <person name="Kobayashi H."/>
            <person name="Maekawa T."/>
        </authorList>
    </citation>
    <scope>NUCLEOTIDE SEQUENCE [LARGE SCALE GENOMIC DNA]</scope>
    <source>
        <strain evidence="13 14">FCR-1</strain>
    </source>
</reference>
<evidence type="ECO:0000256" key="5">
    <source>
        <dbReference type="ARBA" id="ARBA00022519"/>
    </source>
</evidence>
<dbReference type="Gene3D" id="2.40.30.170">
    <property type="match status" value="1"/>
</dbReference>
<keyword evidence="8 9" id="KW-0472">Membrane</keyword>
<dbReference type="Pfam" id="PF26002">
    <property type="entry name" value="Beta-barrel_AprE"/>
    <property type="match status" value="1"/>
</dbReference>
<feature type="domain" description="AprE-like long alpha-helical hairpin" evidence="11">
    <location>
        <begin position="100"/>
        <end position="283"/>
    </location>
</feature>
<evidence type="ECO:0000256" key="9">
    <source>
        <dbReference type="RuleBase" id="RU365093"/>
    </source>
</evidence>
<evidence type="ECO:0000256" key="8">
    <source>
        <dbReference type="ARBA" id="ARBA00023136"/>
    </source>
</evidence>
<feature type="transmembrane region" description="Helical" evidence="9">
    <location>
        <begin position="27"/>
        <end position="46"/>
    </location>
</feature>
<dbReference type="Gene3D" id="2.40.50.100">
    <property type="match status" value="1"/>
</dbReference>
<dbReference type="PANTHER" id="PTHR30386:SF26">
    <property type="entry name" value="TRANSPORT PROTEIN COMB"/>
    <property type="match status" value="1"/>
</dbReference>
<evidence type="ECO:0000256" key="1">
    <source>
        <dbReference type="ARBA" id="ARBA00004377"/>
    </source>
</evidence>
<evidence type="ECO:0000259" key="11">
    <source>
        <dbReference type="Pfam" id="PF25994"/>
    </source>
</evidence>
<proteinExistence type="inferred from homology"/>
<comment type="subcellular location">
    <subcellularLocation>
        <location evidence="1 9">Cell inner membrane</location>
        <topology evidence="1 9">Single-pass membrane protein</topology>
    </subcellularLocation>
</comment>
<accession>A0ABQ0C725</accession>
<dbReference type="RefSeq" id="WP_420904408.1">
    <property type="nucleotide sequence ID" value="NZ_BAAFGK010000004.1"/>
</dbReference>
<keyword evidence="5 9" id="KW-0997">Cell inner membrane</keyword>
<dbReference type="Gene3D" id="1.10.287.470">
    <property type="entry name" value="Helix hairpin bin"/>
    <property type="match status" value="1"/>
</dbReference>
<keyword evidence="4 9" id="KW-1003">Cell membrane</keyword>
<dbReference type="EMBL" id="BAAFGK010000004">
    <property type="protein sequence ID" value="GAB0056687.1"/>
    <property type="molecule type" value="Genomic_DNA"/>
</dbReference>
<name>A0ABQ0C725_9PROT</name>
<evidence type="ECO:0000256" key="3">
    <source>
        <dbReference type="ARBA" id="ARBA00022448"/>
    </source>
</evidence>
<comment type="similarity">
    <text evidence="2 9">Belongs to the membrane fusion protein (MFP) (TC 8.A.1) family.</text>
</comment>
<evidence type="ECO:0000259" key="12">
    <source>
        <dbReference type="Pfam" id="PF26002"/>
    </source>
</evidence>
<keyword evidence="3 9" id="KW-0813">Transport</keyword>
<keyword evidence="10" id="KW-0175">Coiled coil</keyword>
<evidence type="ECO:0000256" key="10">
    <source>
        <dbReference type="SAM" id="Coils"/>
    </source>
</evidence>
<dbReference type="InterPro" id="IPR050739">
    <property type="entry name" value="MFP"/>
</dbReference>
<sequence>MFTNRFSRHLSEAQILEESGVSGSVKLVLVATLLVTLLLLWLAAVIQANEAVKVTGEFLPTLGVRRIQPAESGILTEITVVNGQNVRKGELLARLKNAQAEAEESQVEARLMGLKARKTRLEAFLAGTEPDFTGIPNKYIDVIREQRSLLDTQNQVREKSLWVFDSQIQQKRTEIELASQNLRNMEKSAEVDGDLLELKENLGKKNLISRLSQLESKRVYTDSTGKVKTLRVQIQQNQSALDEVLAKRGSYEKELRNQASQELGGVKNEISQVTTLLERLRDRRNNLDIFAPVHGQVQDSRATTVGGVFSPRDVLMEIVPEEDTLQLEVNISPKDIGYVHPGQTVAIQVTSFDLNRFGGVEGRLISLSPFTRMDKDGSVFYKGIVKPDRLFVGEPGAGHAIVPGMKAKADIISGSRTILSYILNPLTRPERHASLLDELATIWQAIHQLFDLPSGSSTGGGLTGAAPSCTFFAST</sequence>
<dbReference type="PRINTS" id="PR01490">
    <property type="entry name" value="RTXTOXIND"/>
</dbReference>
<dbReference type="InterPro" id="IPR058781">
    <property type="entry name" value="HH_AprE-like"/>
</dbReference>
<dbReference type="Proteomes" id="UP001628193">
    <property type="component" value="Unassembled WGS sequence"/>
</dbReference>
<evidence type="ECO:0000256" key="6">
    <source>
        <dbReference type="ARBA" id="ARBA00022692"/>
    </source>
</evidence>
<evidence type="ECO:0000313" key="13">
    <source>
        <dbReference type="EMBL" id="GAB0056687.1"/>
    </source>
</evidence>
<keyword evidence="6 9" id="KW-0812">Transmembrane</keyword>
<feature type="coiled-coil region" evidence="10">
    <location>
        <begin position="88"/>
        <end position="117"/>
    </location>
</feature>
<dbReference type="Pfam" id="PF25994">
    <property type="entry name" value="HH_AprE"/>
    <property type="match status" value="1"/>
</dbReference>
<organism evidence="13 14">
    <name type="scientific">Candidatus Magnetaquiglobus chichijimensis</name>
    <dbReference type="NCBI Taxonomy" id="3141448"/>
    <lineage>
        <taxon>Bacteria</taxon>
        <taxon>Pseudomonadati</taxon>
        <taxon>Pseudomonadota</taxon>
        <taxon>Magnetococcia</taxon>
        <taxon>Magnetococcales</taxon>
        <taxon>Candidatus Magnetaquicoccaceae</taxon>
        <taxon>Candidatus Magnetaquiglobus</taxon>
    </lineage>
</organism>
<dbReference type="NCBIfam" id="TIGR01843">
    <property type="entry name" value="type_I_hlyD"/>
    <property type="match status" value="1"/>
</dbReference>
<evidence type="ECO:0000256" key="2">
    <source>
        <dbReference type="ARBA" id="ARBA00009477"/>
    </source>
</evidence>
<comment type="caution">
    <text evidence="13">The sequence shown here is derived from an EMBL/GenBank/DDBJ whole genome shotgun (WGS) entry which is preliminary data.</text>
</comment>
<evidence type="ECO:0000256" key="4">
    <source>
        <dbReference type="ARBA" id="ARBA00022475"/>
    </source>
</evidence>
<dbReference type="SUPFAM" id="SSF111369">
    <property type="entry name" value="HlyD-like secretion proteins"/>
    <property type="match status" value="1"/>
</dbReference>
<evidence type="ECO:0000256" key="7">
    <source>
        <dbReference type="ARBA" id="ARBA00022989"/>
    </source>
</evidence>
<keyword evidence="7 9" id="KW-1133">Transmembrane helix</keyword>